<sequence>MQIYGSIFRFRCSKTETAGAKGGVGGVGGGGRSYVGHRVVTPRSHNAQPLHHRVLLQSLKT</sequence>
<reference evidence="1" key="2">
    <citation type="journal article" date="2015" name="Fish Shellfish Immunol.">
        <title>Early steps in the European eel (Anguilla anguilla)-Vibrio vulnificus interaction in the gills: Role of the RtxA13 toxin.</title>
        <authorList>
            <person name="Callol A."/>
            <person name="Pajuelo D."/>
            <person name="Ebbesson L."/>
            <person name="Teles M."/>
            <person name="MacKenzie S."/>
            <person name="Amaro C."/>
        </authorList>
    </citation>
    <scope>NUCLEOTIDE SEQUENCE</scope>
</reference>
<organism evidence="1">
    <name type="scientific">Anguilla anguilla</name>
    <name type="common">European freshwater eel</name>
    <name type="synonym">Muraena anguilla</name>
    <dbReference type="NCBI Taxonomy" id="7936"/>
    <lineage>
        <taxon>Eukaryota</taxon>
        <taxon>Metazoa</taxon>
        <taxon>Chordata</taxon>
        <taxon>Craniata</taxon>
        <taxon>Vertebrata</taxon>
        <taxon>Euteleostomi</taxon>
        <taxon>Actinopterygii</taxon>
        <taxon>Neopterygii</taxon>
        <taxon>Teleostei</taxon>
        <taxon>Anguilliformes</taxon>
        <taxon>Anguillidae</taxon>
        <taxon>Anguilla</taxon>
    </lineage>
</organism>
<reference evidence="1" key="1">
    <citation type="submission" date="2014-11" db="EMBL/GenBank/DDBJ databases">
        <authorList>
            <person name="Amaro Gonzalez C."/>
        </authorList>
    </citation>
    <scope>NUCLEOTIDE SEQUENCE</scope>
</reference>
<dbReference type="EMBL" id="GBXM01050849">
    <property type="protein sequence ID" value="JAH57728.1"/>
    <property type="molecule type" value="Transcribed_RNA"/>
</dbReference>
<evidence type="ECO:0000313" key="1">
    <source>
        <dbReference type="EMBL" id="JAH57728.1"/>
    </source>
</evidence>
<name>A0A0E9TYE9_ANGAN</name>
<protein>
    <submittedName>
        <fullName evidence="1">Uncharacterized protein</fullName>
    </submittedName>
</protein>
<dbReference type="AlphaFoldDB" id="A0A0E9TYE9"/>
<accession>A0A0E9TYE9</accession>
<proteinExistence type="predicted"/>